<dbReference type="Proteomes" id="UP000054359">
    <property type="component" value="Unassembled WGS sequence"/>
</dbReference>
<protein>
    <recommendedName>
        <fullName evidence="5">Kynurenine formamidase</fullName>
    </recommendedName>
</protein>
<accession>A0A087U5R5</accession>
<evidence type="ECO:0000256" key="1">
    <source>
        <dbReference type="ARBA" id="ARBA00007865"/>
    </source>
</evidence>
<dbReference type="PANTHER" id="PTHR31118:SF12">
    <property type="entry name" value="CYCLASE-LIKE PROTEIN 2"/>
    <property type="match status" value="1"/>
</dbReference>
<keyword evidence="4" id="KW-1185">Reference proteome</keyword>
<dbReference type="GO" id="GO:0019441">
    <property type="term" value="P:L-tryptophan catabolic process to kynurenine"/>
    <property type="evidence" value="ECO:0007669"/>
    <property type="project" value="InterPro"/>
</dbReference>
<dbReference type="InterPro" id="IPR007325">
    <property type="entry name" value="KFase/CYL"/>
</dbReference>
<proteinExistence type="inferred from homology"/>
<sequence>MVLQTFTADTPYYYPQQQPRRRRKLNATHKSLIIWHAIAACYYLCSSFCTAEMARGNFELVDLSHVFDNTTIYWVTEKPLFLNVTFNGTVPGKGYWYQKDEIYAATHGGTHLDAPCHFAVGRWCVSDIPLKRLVVPAVVIDISHYVKEDPDIHLTKDHLIEWESKYGEIPDESLLFVKTGWSRYWPDPATYTGTTERNASLLKFPSIKPEAAKWLTENRKIVGVGIDSMSMDVPNQGVQTHITLNEKNIYGLENVNNLDALPPKGATAYVMPMKLKAASGAPCRIVAQIPHDLSNGVATMTYTSNWIFIMVLAFLFTYWTQ</sequence>
<name>A0A087U5R5_STEMI</name>
<keyword evidence="2" id="KW-1133">Transmembrane helix</keyword>
<dbReference type="OrthoDB" id="7108654at2759"/>
<comment type="similarity">
    <text evidence="1">Belongs to the Cyclase 1 superfamily.</text>
</comment>
<dbReference type="STRING" id="407821.A0A087U5R5"/>
<dbReference type="InterPro" id="IPR037175">
    <property type="entry name" value="KFase_sf"/>
</dbReference>
<dbReference type="AlphaFoldDB" id="A0A087U5R5"/>
<dbReference type="SUPFAM" id="SSF102198">
    <property type="entry name" value="Putative cyclase"/>
    <property type="match status" value="1"/>
</dbReference>
<dbReference type="Pfam" id="PF04199">
    <property type="entry name" value="Cyclase"/>
    <property type="match status" value="1"/>
</dbReference>
<gene>
    <name evidence="3" type="ORF">X975_16815</name>
</gene>
<dbReference type="EMBL" id="KK118316">
    <property type="protein sequence ID" value="KFM72704.1"/>
    <property type="molecule type" value="Genomic_DNA"/>
</dbReference>
<feature type="non-terminal residue" evidence="3">
    <location>
        <position position="321"/>
    </location>
</feature>
<keyword evidence="2" id="KW-0472">Membrane</keyword>
<dbReference type="GO" id="GO:0004061">
    <property type="term" value="F:arylformamidase activity"/>
    <property type="evidence" value="ECO:0007669"/>
    <property type="project" value="InterPro"/>
</dbReference>
<dbReference type="Gene3D" id="3.50.30.50">
    <property type="entry name" value="Putative cyclase"/>
    <property type="match status" value="1"/>
</dbReference>
<reference evidence="3 4" key="1">
    <citation type="submission" date="2013-11" db="EMBL/GenBank/DDBJ databases">
        <title>Genome sequencing of Stegodyphus mimosarum.</title>
        <authorList>
            <person name="Bechsgaard J."/>
        </authorList>
    </citation>
    <scope>NUCLEOTIDE SEQUENCE [LARGE SCALE GENOMIC DNA]</scope>
</reference>
<evidence type="ECO:0008006" key="5">
    <source>
        <dbReference type="Google" id="ProtNLM"/>
    </source>
</evidence>
<organism evidence="3 4">
    <name type="scientific">Stegodyphus mimosarum</name>
    <name type="common">African social velvet spider</name>
    <dbReference type="NCBI Taxonomy" id="407821"/>
    <lineage>
        <taxon>Eukaryota</taxon>
        <taxon>Metazoa</taxon>
        <taxon>Ecdysozoa</taxon>
        <taxon>Arthropoda</taxon>
        <taxon>Chelicerata</taxon>
        <taxon>Arachnida</taxon>
        <taxon>Araneae</taxon>
        <taxon>Araneomorphae</taxon>
        <taxon>Entelegynae</taxon>
        <taxon>Eresoidea</taxon>
        <taxon>Eresidae</taxon>
        <taxon>Stegodyphus</taxon>
    </lineage>
</organism>
<dbReference type="PANTHER" id="PTHR31118">
    <property type="entry name" value="CYCLASE-LIKE PROTEIN 2"/>
    <property type="match status" value="1"/>
</dbReference>
<evidence type="ECO:0000256" key="2">
    <source>
        <dbReference type="SAM" id="Phobius"/>
    </source>
</evidence>
<evidence type="ECO:0000313" key="4">
    <source>
        <dbReference type="Proteomes" id="UP000054359"/>
    </source>
</evidence>
<feature type="transmembrane region" description="Helical" evidence="2">
    <location>
        <begin position="300"/>
        <end position="319"/>
    </location>
</feature>
<evidence type="ECO:0000313" key="3">
    <source>
        <dbReference type="EMBL" id="KFM72704.1"/>
    </source>
</evidence>
<dbReference type="OMA" id="WITAREY"/>
<keyword evidence="2" id="KW-0812">Transmembrane</keyword>